<dbReference type="OrthoDB" id="5459192at2"/>
<dbReference type="KEGG" id="dhy:DESAM_20591"/>
<dbReference type="HOGENOM" id="CLU_2315669_0_0_7"/>
<dbReference type="RefSeq" id="WP_015335486.1">
    <property type="nucleotide sequence ID" value="NC_020055.1"/>
</dbReference>
<accession>L0R810</accession>
<protein>
    <submittedName>
        <fullName evidence="2">Uncharacterized protein</fullName>
    </submittedName>
</protein>
<proteinExistence type="predicted"/>
<dbReference type="AlphaFoldDB" id="L0R810"/>
<feature type="transmembrane region" description="Helical" evidence="1">
    <location>
        <begin position="75"/>
        <end position="95"/>
    </location>
</feature>
<keyword evidence="1" id="KW-1133">Transmembrane helix</keyword>
<feature type="transmembrane region" description="Helical" evidence="1">
    <location>
        <begin position="36"/>
        <end position="55"/>
    </location>
</feature>
<dbReference type="PATRIC" id="fig|1121451.3.peg.852"/>
<evidence type="ECO:0000313" key="3">
    <source>
        <dbReference type="Proteomes" id="UP000010808"/>
    </source>
</evidence>
<keyword evidence="1" id="KW-0812">Transmembrane</keyword>
<evidence type="ECO:0000256" key="1">
    <source>
        <dbReference type="SAM" id="Phobius"/>
    </source>
</evidence>
<dbReference type="EMBL" id="FO203522">
    <property type="protein sequence ID" value="CCO22878.1"/>
    <property type="molecule type" value="Genomic_DNA"/>
</dbReference>
<name>L0R810_9BACT</name>
<evidence type="ECO:0000313" key="2">
    <source>
        <dbReference type="EMBL" id="CCO22878.1"/>
    </source>
</evidence>
<dbReference type="eggNOG" id="ENOG5031IWT">
    <property type="taxonomic scope" value="Bacteria"/>
</dbReference>
<feature type="transmembrane region" description="Helical" evidence="1">
    <location>
        <begin position="6"/>
        <end position="27"/>
    </location>
</feature>
<dbReference type="Proteomes" id="UP000010808">
    <property type="component" value="Chromosome"/>
</dbReference>
<keyword evidence="3" id="KW-1185">Reference proteome</keyword>
<reference evidence="2 3" key="1">
    <citation type="submission" date="2012-10" db="EMBL/GenBank/DDBJ databases">
        <authorList>
            <person name="Genoscope - CEA"/>
        </authorList>
    </citation>
    <scope>NUCLEOTIDE SEQUENCE [LARGE SCALE GENOMIC DNA]</scope>
    <source>
        <strain evidence="3">AM13 / DSM 14728</strain>
    </source>
</reference>
<sequence length="99" mass="11032">MSGIGVNEIFLLILLIGATLFPVWLGFRLRRTKPGLLWIGMLLSVLFGPVGQVYVKGWLPWVLILLGVMIGAQQLLPANIAMLLMLVSSPLVMLFRMRK</sequence>
<organism evidence="2 3">
    <name type="scientific">Maridesulfovibrio hydrothermalis AM13 = DSM 14728</name>
    <dbReference type="NCBI Taxonomy" id="1121451"/>
    <lineage>
        <taxon>Bacteria</taxon>
        <taxon>Pseudomonadati</taxon>
        <taxon>Thermodesulfobacteriota</taxon>
        <taxon>Desulfovibrionia</taxon>
        <taxon>Desulfovibrionales</taxon>
        <taxon>Desulfovibrionaceae</taxon>
        <taxon>Maridesulfovibrio</taxon>
    </lineage>
</organism>
<keyword evidence="1" id="KW-0472">Membrane</keyword>
<gene>
    <name evidence="2" type="ORF">DESAM_20591</name>
</gene>